<name>A0AAD8LBE4_TARER</name>
<evidence type="ECO:0000256" key="1">
    <source>
        <dbReference type="SAM" id="MobiDB-lite"/>
    </source>
</evidence>
<evidence type="ECO:0000256" key="3">
    <source>
        <dbReference type="SAM" id="SignalP"/>
    </source>
</evidence>
<dbReference type="AlphaFoldDB" id="A0AAD8LBE4"/>
<keyword evidence="2" id="KW-0472">Membrane</keyword>
<evidence type="ECO:0008006" key="6">
    <source>
        <dbReference type="Google" id="ProtNLM"/>
    </source>
</evidence>
<dbReference type="PANTHER" id="PTHR34558:SF4">
    <property type="entry name" value="TRANSMEMBRANE PROTEIN"/>
    <property type="match status" value="1"/>
</dbReference>
<dbReference type="Proteomes" id="UP001229421">
    <property type="component" value="Unassembled WGS sequence"/>
</dbReference>
<evidence type="ECO:0000313" key="4">
    <source>
        <dbReference type="EMBL" id="KAK1437908.1"/>
    </source>
</evidence>
<organism evidence="4 5">
    <name type="scientific">Tagetes erecta</name>
    <name type="common">African marigold</name>
    <dbReference type="NCBI Taxonomy" id="13708"/>
    <lineage>
        <taxon>Eukaryota</taxon>
        <taxon>Viridiplantae</taxon>
        <taxon>Streptophyta</taxon>
        <taxon>Embryophyta</taxon>
        <taxon>Tracheophyta</taxon>
        <taxon>Spermatophyta</taxon>
        <taxon>Magnoliopsida</taxon>
        <taxon>eudicotyledons</taxon>
        <taxon>Gunneridae</taxon>
        <taxon>Pentapetalae</taxon>
        <taxon>asterids</taxon>
        <taxon>campanulids</taxon>
        <taxon>Asterales</taxon>
        <taxon>Asteraceae</taxon>
        <taxon>Asteroideae</taxon>
        <taxon>Heliantheae alliance</taxon>
        <taxon>Tageteae</taxon>
        <taxon>Tagetes</taxon>
    </lineage>
</organism>
<keyword evidence="5" id="KW-1185">Reference proteome</keyword>
<feature type="signal peptide" evidence="3">
    <location>
        <begin position="1"/>
        <end position="23"/>
    </location>
</feature>
<keyword evidence="2" id="KW-1133">Transmembrane helix</keyword>
<accession>A0AAD8LBE4</accession>
<proteinExistence type="predicted"/>
<comment type="caution">
    <text evidence="4">The sequence shown here is derived from an EMBL/GenBank/DDBJ whole genome shotgun (WGS) entry which is preliminary data.</text>
</comment>
<feature type="region of interest" description="Disordered" evidence="1">
    <location>
        <begin position="48"/>
        <end position="75"/>
    </location>
</feature>
<dbReference type="PANTHER" id="PTHR34558">
    <property type="entry name" value="EXPRESSED PROTEIN"/>
    <property type="match status" value="1"/>
</dbReference>
<keyword evidence="2" id="KW-0812">Transmembrane</keyword>
<feature type="compositionally biased region" description="Acidic residues" evidence="1">
    <location>
        <begin position="55"/>
        <end position="64"/>
    </location>
</feature>
<dbReference type="EMBL" id="JAUHHV010000001">
    <property type="protein sequence ID" value="KAK1437908.1"/>
    <property type="molecule type" value="Genomic_DNA"/>
</dbReference>
<feature type="transmembrane region" description="Helical" evidence="2">
    <location>
        <begin position="76"/>
        <end position="98"/>
    </location>
</feature>
<evidence type="ECO:0000313" key="5">
    <source>
        <dbReference type="Proteomes" id="UP001229421"/>
    </source>
</evidence>
<gene>
    <name evidence="4" type="ORF">QVD17_03708</name>
</gene>
<feature type="chain" id="PRO_5041998236" description="Transmembrane protein" evidence="3">
    <location>
        <begin position="24"/>
        <end position="108"/>
    </location>
</feature>
<protein>
    <recommendedName>
        <fullName evidence="6">Transmembrane protein</fullName>
    </recommendedName>
</protein>
<reference evidence="4" key="1">
    <citation type="journal article" date="2023" name="bioRxiv">
        <title>Improved chromosome-level genome assembly for marigold (Tagetes erecta).</title>
        <authorList>
            <person name="Jiang F."/>
            <person name="Yuan L."/>
            <person name="Wang S."/>
            <person name="Wang H."/>
            <person name="Xu D."/>
            <person name="Wang A."/>
            <person name="Fan W."/>
        </authorList>
    </citation>
    <scope>NUCLEOTIDE SEQUENCE</scope>
    <source>
        <strain evidence="4">WSJ</strain>
        <tissue evidence="4">Leaf</tissue>
    </source>
</reference>
<keyword evidence="3" id="KW-0732">Signal</keyword>
<evidence type="ECO:0000256" key="2">
    <source>
        <dbReference type="SAM" id="Phobius"/>
    </source>
</evidence>
<sequence>MGHFKIVFFCFFFAGILIFRSTATRPIHMSVRTEINSNEALAPVSPFLVPAESPEGSENDEGGEQTEKHHRSSESVAGGGVIIGGLVTVTFAAVYCYIRVTRKRDGQH</sequence>